<dbReference type="Gene3D" id="3.20.20.80">
    <property type="entry name" value="Glycosidases"/>
    <property type="match status" value="1"/>
</dbReference>
<dbReference type="InterPro" id="IPR017853">
    <property type="entry name" value="GH"/>
</dbReference>
<dbReference type="InterPro" id="IPR013780">
    <property type="entry name" value="Glyco_hydro_b"/>
</dbReference>
<evidence type="ECO:0000313" key="7">
    <source>
        <dbReference type="Proteomes" id="UP000001505"/>
    </source>
</evidence>
<evidence type="ECO:0000256" key="1">
    <source>
        <dbReference type="ARBA" id="ARBA00008061"/>
    </source>
</evidence>
<dbReference type="CAZy" id="CBM48">
    <property type="family name" value="Carbohydrate-Binding Module Family 48"/>
</dbReference>
<dbReference type="FunFam" id="3.20.20.80:FF:000054">
    <property type="entry name" value="Glycogen debranching enzyme"/>
    <property type="match status" value="1"/>
</dbReference>
<dbReference type="CDD" id="cd02856">
    <property type="entry name" value="E_set_GDE_Isoamylase_N"/>
    <property type="match status" value="1"/>
</dbReference>
<dbReference type="eggNOG" id="COG1523">
    <property type="taxonomic scope" value="Bacteria"/>
</dbReference>
<feature type="domain" description="Glycosyl hydrolase family 13 catalytic" evidence="5">
    <location>
        <begin position="153"/>
        <end position="563"/>
    </location>
</feature>
<keyword evidence="7" id="KW-1185">Reference proteome</keyword>
<dbReference type="STRING" id="716544.wcw_1904"/>
<evidence type="ECO:0000256" key="2">
    <source>
        <dbReference type="ARBA" id="ARBA00022801"/>
    </source>
</evidence>
<dbReference type="EC" id="3.2.1.-" evidence="6"/>
<dbReference type="SUPFAM" id="SSF51445">
    <property type="entry name" value="(Trans)glycosidases"/>
    <property type="match status" value="1"/>
</dbReference>
<evidence type="ECO:0000259" key="5">
    <source>
        <dbReference type="SMART" id="SM00642"/>
    </source>
</evidence>
<dbReference type="Pfam" id="PF21156">
    <property type="entry name" value="ISOA1-3_C"/>
    <property type="match status" value="1"/>
</dbReference>
<dbReference type="PANTHER" id="PTHR43002">
    <property type="entry name" value="GLYCOGEN DEBRANCHING ENZYME"/>
    <property type="match status" value="1"/>
</dbReference>
<name>D6YT46_WADCW</name>
<dbReference type="InterPro" id="IPR004193">
    <property type="entry name" value="Glyco_hydro_13_N"/>
</dbReference>
<dbReference type="Proteomes" id="UP000001505">
    <property type="component" value="Chromosome"/>
</dbReference>
<dbReference type="GO" id="GO:0019156">
    <property type="term" value="F:isoamylase activity"/>
    <property type="evidence" value="ECO:0007669"/>
    <property type="project" value="UniProtKB-ARBA"/>
</dbReference>
<dbReference type="OrthoDB" id="9761875at2"/>
<dbReference type="InterPro" id="IPR006047">
    <property type="entry name" value="GH13_cat_dom"/>
</dbReference>
<keyword evidence="3" id="KW-0809">Transit peptide</keyword>
<keyword evidence="6" id="KW-0326">Glycosidase</keyword>
<dbReference type="HOGENOM" id="CLU_011725_2_1_0"/>
<evidence type="ECO:0000313" key="6">
    <source>
        <dbReference type="EMBL" id="ADI39241.1"/>
    </source>
</evidence>
<sequence>MVSLVQTRESSGKSKPYGSKRDSKGVNFAIYSRLATEAALCLFHFDDRRPFKEIPLDPQINRTGYVWHIYVENLPRRLCYAYRFKKGKGKVFTDYYDYQRLVIDPYAKGLATSSVWGEGIGEMPLGLVDEELIFDWEGDRPLNLPREEMMIYEMHIRGFTNHSSSNALWRGKFLGAVEKIPYLKSLGVNAVKLMPINEFNELEYFRYNPLNGEKLVNYWGYSPLHYFSPMNRYASIDEFGQSILDFKTMVKEFHRNGIEVILDIVLNHTGESDQEPFSFFGIDPQTYYLFDDQHEKMDFTGCGNTINSNHPIVRDFIKDCLRYWVSEMHVDGFRFDLAGVMFRGVHGEPLKNPPLIDAISNDPILAATKLIAEPWDAAGLYLLGKFYPREERWSEWNDVYRDVVRQFIKGDKGKNRSFATRLCGSDDIFGRSRTPRSSVNFISAHDGFTLRDLVTYNQKDNTSNGENNRDGHPANFSWNCGEEGETDDQEINDLRVRQMKNFHLALMLSQGIPMLLMGNEYGHTRFGNNNSWCQDNEMNWFLWNELELQGDFFRFYRMCIQFRARHPQLRRGRYLTPEDIVWHGKQPDHPDWDGDTQFLAYLLVDEVQSHHLFAAYNPSAENKEVTLPQGEWKLIADTSLSSPDDFRDEEEAPFLPSQEYLLKPYSIALLQC</sequence>
<dbReference type="SMART" id="SM00642">
    <property type="entry name" value="Aamy"/>
    <property type="match status" value="1"/>
</dbReference>
<dbReference type="AlphaFoldDB" id="D6YT46"/>
<organism evidence="6 7">
    <name type="scientific">Waddlia chondrophila (strain ATCC VR-1470 / WSU 86-1044)</name>
    <dbReference type="NCBI Taxonomy" id="716544"/>
    <lineage>
        <taxon>Bacteria</taxon>
        <taxon>Pseudomonadati</taxon>
        <taxon>Chlamydiota</taxon>
        <taxon>Chlamydiia</taxon>
        <taxon>Parachlamydiales</taxon>
        <taxon>Waddliaceae</taxon>
        <taxon>Waddlia</taxon>
    </lineage>
</organism>
<comment type="similarity">
    <text evidence="1">Belongs to the glycosyl hydrolase 13 family.</text>
</comment>
<dbReference type="InterPro" id="IPR013783">
    <property type="entry name" value="Ig-like_fold"/>
</dbReference>
<dbReference type="SUPFAM" id="SSF51011">
    <property type="entry name" value="Glycosyl hydrolase domain"/>
    <property type="match status" value="1"/>
</dbReference>
<proteinExistence type="inferred from homology"/>
<feature type="region of interest" description="Disordered" evidence="4">
    <location>
        <begin position="1"/>
        <end position="21"/>
    </location>
</feature>
<dbReference type="Gene3D" id="2.60.40.1180">
    <property type="entry name" value="Golgi alpha-mannosidase II"/>
    <property type="match status" value="1"/>
</dbReference>
<dbReference type="Gene3D" id="2.60.40.10">
    <property type="entry name" value="Immunoglobulins"/>
    <property type="match status" value="1"/>
</dbReference>
<keyword evidence="2 6" id="KW-0378">Hydrolase</keyword>
<dbReference type="CAZy" id="GH13">
    <property type="family name" value="Glycoside Hydrolase Family 13"/>
</dbReference>
<dbReference type="InterPro" id="IPR014756">
    <property type="entry name" value="Ig_E-set"/>
</dbReference>
<protein>
    <submittedName>
        <fullName evidence="6">Glycosyl hydrolase family protein</fullName>
        <ecNumber evidence="6">3.2.1.-</ecNumber>
    </submittedName>
</protein>
<dbReference type="InterPro" id="IPR048650">
    <property type="entry name" value="ISOA1-3-like_C"/>
</dbReference>
<gene>
    <name evidence="6" type="primary">glgX</name>
    <name evidence="6" type="ordered locus">wcw_1904</name>
</gene>
<reference evidence="6 7" key="1">
    <citation type="journal article" date="2010" name="PLoS ONE">
        <title>The Waddlia genome: a window into chlamydial biology.</title>
        <authorList>
            <person name="Bertelli C."/>
            <person name="Collyn F."/>
            <person name="Croxatto A."/>
            <person name="Ruckert C."/>
            <person name="Polkinghorne A."/>
            <person name="Kebbi-Beghdadi C."/>
            <person name="Goesmann A."/>
            <person name="Vaughan L."/>
            <person name="Greub G."/>
        </authorList>
    </citation>
    <scope>NUCLEOTIDE SEQUENCE [LARGE SCALE GENOMIC DNA]</scope>
    <source>
        <strain evidence="7">ATCC VR-1470 / WSU 86-1044</strain>
    </source>
</reference>
<accession>D6YT46</accession>
<dbReference type="InterPro" id="IPR044505">
    <property type="entry name" value="GlgX_Isoamylase_N_E_set"/>
</dbReference>
<evidence type="ECO:0000256" key="4">
    <source>
        <dbReference type="SAM" id="MobiDB-lite"/>
    </source>
</evidence>
<dbReference type="EMBL" id="CP001928">
    <property type="protein sequence ID" value="ADI39241.1"/>
    <property type="molecule type" value="Genomic_DNA"/>
</dbReference>
<dbReference type="CDD" id="cd11326">
    <property type="entry name" value="AmyAc_Glg_debranch"/>
    <property type="match status" value="1"/>
</dbReference>
<dbReference type="Pfam" id="PF02922">
    <property type="entry name" value="CBM_48"/>
    <property type="match status" value="1"/>
</dbReference>
<dbReference type="KEGG" id="wch:wcw_1904"/>
<dbReference type="SUPFAM" id="SSF81296">
    <property type="entry name" value="E set domains"/>
    <property type="match status" value="1"/>
</dbReference>
<evidence type="ECO:0000256" key="3">
    <source>
        <dbReference type="ARBA" id="ARBA00022946"/>
    </source>
</evidence>
<feature type="region of interest" description="Disordered" evidence="4">
    <location>
        <begin position="459"/>
        <end position="484"/>
    </location>
</feature>
<dbReference type="GO" id="GO:0005975">
    <property type="term" value="P:carbohydrate metabolic process"/>
    <property type="evidence" value="ECO:0007669"/>
    <property type="project" value="InterPro"/>
</dbReference>
<dbReference type="Pfam" id="PF00128">
    <property type="entry name" value="Alpha-amylase"/>
    <property type="match status" value="1"/>
</dbReference>